<dbReference type="PANTHER" id="PTHR11017:SF573">
    <property type="entry name" value="ADP-RIBOSYL CYCLASE_CYCLIC ADP-RIBOSE HYDROLASE"/>
    <property type="match status" value="1"/>
</dbReference>
<sequence>MAQTTLTSYPSSSPSSTPRRLKYDVFLSFRGEDTRNNFTSHLNYALSQRGIQTFKDNQLIRGEEISPSLITAIRESKISIVIFSKNYASSAWCLDELVMILDCRESLGQLVWPVFLNVEPSHVRNQTGPFGDALLLYEALHDSNTSSKYKERLPKWKIALRKAGNLSGWHLNEGDESELIQRIVEATSSKLNRTPLYVAKYPVGIDARVQYLGSLANVGANDVRVIGIHGTGGIGKTTVAKAVFNKFADDFEGSSFLANVRETSQQYCGLVQLQETLLFDMLGDQNLKVGNTHRGINIIRDRLCHKRVLLVLDDVDQLDQLEALAGEHAWFGPGSRVIITTRNKHFLTTYGVDATYEVKGLNYYKALELLSWNAFKGNKPAKGYHELSQQVIKYANGIPLALVVLGSFLCSRSKHAWMSAIEEIERKPHKQVYEILKISFDALQDNVKTIFLDIACFFVGEHRDYVIKVLECFNLCPTIGIEVLVDMSLITIEEGRVKMHNLIQEVGWEIVRQESPEVGKRSRLWLTEDVFHVFLENMGTNAIEGIKLVLPEQKTLYLSSKAFKKMKRLRLLIFHNVILSTTIEYLPTELRFIDWPRYQFPTLPLNPGPKQLVILNMPNSHIQQLGEGFKNFENLKVVNLSSSKFLTEIPDLSTATKLESLSLGDCTNLVQIHDSVGSLNRLRILDLQFCDKLRILPSSLHSEYLETLNLTSCFSIERFPNINIEMKLLDKLCLSGTAIIELPSSIDKLVRLRSLNLACCGKLQHIPNSIYNLHQLDYFDLHGCSQLSKFPKYISLSNKNEMFPSLELLPDSSNLNLPFQKLKTLDLEDCNLSEADFLMPSNGFDNLQFLFLNGNKIVSLPSLKRFSNIMCICLNNCEFLRKIPKLPPKLWFLFASNCKSLLESHCNFLDKILRDKVSEFEFICPGRHIPHWFAKACEGDSIGFDVDSIKLKKIAGVIMCAVFELDCKNARHCDTNDACSFQLQLTNFGTRTSSSVTPFIYNFSVKPGHMYLHYLPFSDVYISFAPFETVSSNFGVSFSKRFVPQSTNRDLFISRCGVHIVWHEDEKKLPCPPPPSLYPASPLGKREKEQAKSVSSSNL</sequence>
<dbReference type="InterPro" id="IPR002182">
    <property type="entry name" value="NB-ARC"/>
</dbReference>
<dbReference type="Gene3D" id="1.10.8.430">
    <property type="entry name" value="Helical domain of apoptotic protease-activating factors"/>
    <property type="match status" value="1"/>
</dbReference>
<dbReference type="SUPFAM" id="SSF46785">
    <property type="entry name" value="Winged helix' DNA-binding domain"/>
    <property type="match status" value="1"/>
</dbReference>
<organism evidence="6 7">
    <name type="scientific">Ziziphus jujuba</name>
    <name type="common">Chinese jujube</name>
    <name type="synonym">Ziziphus sativa</name>
    <dbReference type="NCBI Taxonomy" id="326968"/>
    <lineage>
        <taxon>Eukaryota</taxon>
        <taxon>Viridiplantae</taxon>
        <taxon>Streptophyta</taxon>
        <taxon>Embryophyta</taxon>
        <taxon>Tracheophyta</taxon>
        <taxon>Spermatophyta</taxon>
        <taxon>Magnoliopsida</taxon>
        <taxon>eudicotyledons</taxon>
        <taxon>Gunneridae</taxon>
        <taxon>Pentapetalae</taxon>
        <taxon>rosids</taxon>
        <taxon>fabids</taxon>
        <taxon>Rosales</taxon>
        <taxon>Rhamnaceae</taxon>
        <taxon>Paliureae</taxon>
        <taxon>Ziziphus</taxon>
    </lineage>
</organism>
<evidence type="ECO:0000313" key="7">
    <source>
        <dbReference type="RefSeq" id="XP_048329594.1"/>
    </source>
</evidence>
<dbReference type="SUPFAM" id="SSF52058">
    <property type="entry name" value="L domain-like"/>
    <property type="match status" value="1"/>
</dbReference>
<dbReference type="InterPro" id="IPR032675">
    <property type="entry name" value="LRR_dom_sf"/>
</dbReference>
<evidence type="ECO:0000256" key="3">
    <source>
        <dbReference type="ARBA" id="ARBA00022821"/>
    </source>
</evidence>
<evidence type="ECO:0000313" key="6">
    <source>
        <dbReference type="Proteomes" id="UP001652623"/>
    </source>
</evidence>
<dbReference type="Pfam" id="PF01582">
    <property type="entry name" value="TIR"/>
    <property type="match status" value="1"/>
</dbReference>
<dbReference type="Pfam" id="PF23282">
    <property type="entry name" value="WHD_ROQ1"/>
    <property type="match status" value="1"/>
</dbReference>
<dbReference type="PRINTS" id="PR00364">
    <property type="entry name" value="DISEASERSIST"/>
</dbReference>
<proteinExistence type="predicted"/>
<reference evidence="7" key="1">
    <citation type="submission" date="2025-08" db="UniProtKB">
        <authorList>
            <consortium name="RefSeq"/>
        </authorList>
    </citation>
    <scope>IDENTIFICATION</scope>
    <source>
        <tissue evidence="7">Seedling</tissue>
    </source>
</reference>
<accession>A0ABM3IJ93</accession>
<protein>
    <submittedName>
        <fullName evidence="7">Disease resistance protein RPV1</fullName>
    </submittedName>
</protein>
<dbReference type="InterPro" id="IPR001611">
    <property type="entry name" value="Leu-rich_rpt"/>
</dbReference>
<dbReference type="PROSITE" id="PS50104">
    <property type="entry name" value="TIR"/>
    <property type="match status" value="1"/>
</dbReference>
<dbReference type="InterPro" id="IPR027417">
    <property type="entry name" value="P-loop_NTPase"/>
</dbReference>
<gene>
    <name evidence="7" type="primary">LOC107419440</name>
</gene>
<dbReference type="RefSeq" id="XP_048329594.1">
    <property type="nucleotide sequence ID" value="XM_048473637.2"/>
</dbReference>
<dbReference type="InterPro" id="IPR044974">
    <property type="entry name" value="Disease_R_plants"/>
</dbReference>
<keyword evidence="3" id="KW-0611">Plant defense</keyword>
<evidence type="ECO:0000256" key="2">
    <source>
        <dbReference type="ARBA" id="ARBA00022737"/>
    </source>
</evidence>
<evidence type="ECO:0000256" key="1">
    <source>
        <dbReference type="ARBA" id="ARBA00022614"/>
    </source>
</evidence>
<dbReference type="GeneID" id="107419440"/>
<evidence type="ECO:0000259" key="5">
    <source>
        <dbReference type="PROSITE" id="PS50104"/>
    </source>
</evidence>
<dbReference type="InterPro" id="IPR058546">
    <property type="entry name" value="RPS4B/Roq1-like_LRR"/>
</dbReference>
<name>A0ABM3IJ93_ZIZJJ</name>
<keyword evidence="2" id="KW-0677">Repeat</keyword>
<dbReference type="InterPro" id="IPR035897">
    <property type="entry name" value="Toll_tir_struct_dom_sf"/>
</dbReference>
<keyword evidence="1" id="KW-0433">Leucine-rich repeat</keyword>
<dbReference type="InterPro" id="IPR000157">
    <property type="entry name" value="TIR_dom"/>
</dbReference>
<dbReference type="PANTHER" id="PTHR11017">
    <property type="entry name" value="LEUCINE-RICH REPEAT-CONTAINING PROTEIN"/>
    <property type="match status" value="1"/>
</dbReference>
<dbReference type="SUPFAM" id="SSF52200">
    <property type="entry name" value="Toll/Interleukin receptor TIR domain"/>
    <property type="match status" value="1"/>
</dbReference>
<dbReference type="Gene3D" id="3.80.10.10">
    <property type="entry name" value="Ribonuclease Inhibitor"/>
    <property type="match status" value="2"/>
</dbReference>
<dbReference type="InterPro" id="IPR058192">
    <property type="entry name" value="WHD_ROQ1-like"/>
</dbReference>
<keyword evidence="6" id="KW-1185">Reference proteome</keyword>
<dbReference type="Gene3D" id="3.40.50.10140">
    <property type="entry name" value="Toll/interleukin-1 receptor homology (TIR) domain"/>
    <property type="match status" value="1"/>
</dbReference>
<dbReference type="Pfam" id="PF00931">
    <property type="entry name" value="NB-ARC"/>
    <property type="match status" value="1"/>
</dbReference>
<feature type="region of interest" description="Disordered" evidence="4">
    <location>
        <begin position="1068"/>
        <end position="1099"/>
    </location>
</feature>
<dbReference type="Pfam" id="PF23286">
    <property type="entry name" value="LRR_13"/>
    <property type="match status" value="1"/>
</dbReference>
<dbReference type="PROSITE" id="PS51450">
    <property type="entry name" value="LRR"/>
    <property type="match status" value="1"/>
</dbReference>
<dbReference type="Gene3D" id="3.40.50.300">
    <property type="entry name" value="P-loop containing nucleotide triphosphate hydrolases"/>
    <property type="match status" value="1"/>
</dbReference>
<dbReference type="Proteomes" id="UP001652623">
    <property type="component" value="Chromosome 2"/>
</dbReference>
<dbReference type="InterPro" id="IPR042197">
    <property type="entry name" value="Apaf_helical"/>
</dbReference>
<dbReference type="SMART" id="SM00255">
    <property type="entry name" value="TIR"/>
    <property type="match status" value="1"/>
</dbReference>
<feature type="domain" description="TIR" evidence="5">
    <location>
        <begin position="21"/>
        <end position="191"/>
    </location>
</feature>
<dbReference type="SUPFAM" id="SSF52540">
    <property type="entry name" value="P-loop containing nucleoside triphosphate hydrolases"/>
    <property type="match status" value="1"/>
</dbReference>
<dbReference type="InterPro" id="IPR036390">
    <property type="entry name" value="WH_DNA-bd_sf"/>
</dbReference>
<evidence type="ECO:0000256" key="4">
    <source>
        <dbReference type="SAM" id="MobiDB-lite"/>
    </source>
</evidence>